<evidence type="ECO:0000313" key="2">
    <source>
        <dbReference type="EMBL" id="WBL75634.1"/>
    </source>
</evidence>
<evidence type="ECO:0000313" key="3">
    <source>
        <dbReference type="Proteomes" id="UP001179614"/>
    </source>
</evidence>
<evidence type="ECO:0000256" key="1">
    <source>
        <dbReference type="SAM" id="MobiDB-lite"/>
    </source>
</evidence>
<gene>
    <name evidence="2" type="ORF">I3J27_21615</name>
</gene>
<protein>
    <submittedName>
        <fullName evidence="2">Uncharacterized protein</fullName>
    </submittedName>
</protein>
<accession>A0ABY7MBN4</accession>
<organism evidence="2 3">
    <name type="scientific">Bradyrhizobium xenonodulans</name>
    <dbReference type="NCBI Taxonomy" id="2736875"/>
    <lineage>
        <taxon>Bacteria</taxon>
        <taxon>Pseudomonadati</taxon>
        <taxon>Pseudomonadota</taxon>
        <taxon>Alphaproteobacteria</taxon>
        <taxon>Hyphomicrobiales</taxon>
        <taxon>Nitrobacteraceae</taxon>
        <taxon>Bradyrhizobium</taxon>
    </lineage>
</organism>
<dbReference type="EMBL" id="CP089391">
    <property type="protein sequence ID" value="WBL75634.1"/>
    <property type="molecule type" value="Genomic_DNA"/>
</dbReference>
<proteinExistence type="predicted"/>
<sequence length="173" mass="20031">MATVLELDHAQLLFKLDPQLEPQEQEWRCIYLSPRLCTWIVDALPTLEARWESEIDCVQQLDAFVEVYCSGERLNLPEHLHPIAHVKDGIWVLKTPDLRIFGWFHAKDCFIGWRAEHADYVKEHNLYYGLAGETANFRDRLDLNEPKFIPGEDPNAVVSNYSQSKQARGGPVR</sequence>
<feature type="compositionally biased region" description="Polar residues" evidence="1">
    <location>
        <begin position="157"/>
        <end position="166"/>
    </location>
</feature>
<name>A0ABY7MBN4_9BRAD</name>
<reference evidence="2" key="1">
    <citation type="submission" date="2021-12" db="EMBL/GenBank/DDBJ databases">
        <title>Bradyrhizobium xenonodulans sp. nov.</title>
        <authorList>
            <person name="Claassens R."/>
            <person name="Venter S.N."/>
            <person name="Beukes C.W."/>
            <person name="Stepkowski T."/>
            <person name="Steenkamp E.T."/>
        </authorList>
    </citation>
    <scope>NUCLEOTIDE SEQUENCE</scope>
    <source>
        <strain evidence="2">14AB</strain>
    </source>
</reference>
<dbReference type="Proteomes" id="UP001179614">
    <property type="component" value="Chromosome"/>
</dbReference>
<keyword evidence="3" id="KW-1185">Reference proteome</keyword>
<feature type="region of interest" description="Disordered" evidence="1">
    <location>
        <begin position="154"/>
        <end position="173"/>
    </location>
</feature>
<dbReference type="RefSeq" id="WP_270160457.1">
    <property type="nucleotide sequence ID" value="NZ_CP089391.1"/>
</dbReference>